<evidence type="ECO:0000256" key="2">
    <source>
        <dbReference type="ARBA" id="ARBA00022741"/>
    </source>
</evidence>
<dbReference type="Proteomes" id="UP000078542">
    <property type="component" value="Unassembled WGS sequence"/>
</dbReference>
<comment type="subcellular location">
    <subcellularLocation>
        <location evidence="4">Cytoplasm</location>
    </subcellularLocation>
</comment>
<dbReference type="EMBL" id="KQ977151">
    <property type="protein sequence ID" value="KYN05275.1"/>
    <property type="molecule type" value="Genomic_DNA"/>
</dbReference>
<dbReference type="STRING" id="456900.A0A151IKX9"/>
<dbReference type="OrthoDB" id="9982946at2759"/>
<accession>A0A151IKX9</accession>
<keyword evidence="3 4" id="KW-0067">ATP-binding</keyword>
<dbReference type="Pfam" id="PF21964">
    <property type="entry name" value="NSF_ATPase_lid"/>
    <property type="match status" value="1"/>
</dbReference>
<sequence>MATQNIEQQQRKLNAETFQNKLDMEEDQRKCRSSDMELTGDDSVLDEKNNEEDNSVKSAETTSPDQDERSQLLCNRVSQLRDNKKIAPDVNLKELVILTKNLNSVDVELLVRFAMDTALVRLSNAYKTKEIKLDMDTIEEKVIVTRNDFLYALDTYITPPFNPWLDSKIITWGSPVNEFLENGNLYAKVAQKTGLFTVLLEGPPHCGKTTLATHIAKNSNFECLKVITPEDILNLDEFDNETAKCRYIREMFNEAYRAPCSCILIDDIERLLNSCPIKQKCSTMMLQTLLVLLEKSPPPGHKLLILCTTNWVRCIDDMKLLPTFNAILEVPLLSTIEHLLNVLTEVNLFSKHKMASFKAKLQEKQKIYIGIKHLLRLINIVREIDSSDRVNEFFAKLEEEGELH</sequence>
<dbReference type="SMART" id="SM00382">
    <property type="entry name" value="AAA"/>
    <property type="match status" value="1"/>
</dbReference>
<organism evidence="7 8">
    <name type="scientific">Cyphomyrmex costatus</name>
    <dbReference type="NCBI Taxonomy" id="456900"/>
    <lineage>
        <taxon>Eukaryota</taxon>
        <taxon>Metazoa</taxon>
        <taxon>Ecdysozoa</taxon>
        <taxon>Arthropoda</taxon>
        <taxon>Hexapoda</taxon>
        <taxon>Insecta</taxon>
        <taxon>Pterygota</taxon>
        <taxon>Neoptera</taxon>
        <taxon>Endopterygota</taxon>
        <taxon>Hymenoptera</taxon>
        <taxon>Apocrita</taxon>
        <taxon>Aculeata</taxon>
        <taxon>Formicoidea</taxon>
        <taxon>Formicidae</taxon>
        <taxon>Myrmicinae</taxon>
        <taxon>Cyphomyrmex</taxon>
    </lineage>
</organism>
<evidence type="ECO:0000259" key="6">
    <source>
        <dbReference type="SMART" id="SM00382"/>
    </source>
</evidence>
<comment type="similarity">
    <text evidence="1 4">Belongs to the AAA ATPase family.</text>
</comment>
<protein>
    <recommendedName>
        <fullName evidence="4">Vesicle-fusing ATPase</fullName>
        <ecNumber evidence="4">3.6.4.6</ecNumber>
    </recommendedName>
</protein>
<evidence type="ECO:0000256" key="5">
    <source>
        <dbReference type="SAM" id="MobiDB-lite"/>
    </source>
</evidence>
<dbReference type="InterPro" id="IPR039812">
    <property type="entry name" value="Vesicle-fus_ATPase"/>
</dbReference>
<dbReference type="GO" id="GO:0035494">
    <property type="term" value="P:SNARE complex disassembly"/>
    <property type="evidence" value="ECO:0007669"/>
    <property type="project" value="InterPro"/>
</dbReference>
<dbReference type="GO" id="GO:0005524">
    <property type="term" value="F:ATP binding"/>
    <property type="evidence" value="ECO:0007669"/>
    <property type="project" value="UniProtKB-UniRule"/>
</dbReference>
<keyword evidence="4" id="KW-0813">Transport</keyword>
<name>A0A151IKX9_9HYME</name>
<dbReference type="FunFam" id="3.40.50.300:FF:000166">
    <property type="entry name" value="vesicle-fusing ATPase isoform X1"/>
    <property type="match status" value="1"/>
</dbReference>
<dbReference type="Gene3D" id="3.40.50.300">
    <property type="entry name" value="P-loop containing nucleotide triphosphate hydrolases"/>
    <property type="match status" value="1"/>
</dbReference>
<keyword evidence="4" id="KW-0460">Magnesium</keyword>
<evidence type="ECO:0000256" key="4">
    <source>
        <dbReference type="RuleBase" id="RU367045"/>
    </source>
</evidence>
<feature type="region of interest" description="Disordered" evidence="5">
    <location>
        <begin position="1"/>
        <end position="69"/>
    </location>
</feature>
<dbReference type="InterPro" id="IPR054419">
    <property type="entry name" value="NSF_ATPase_lid"/>
</dbReference>
<keyword evidence="8" id="KW-1185">Reference proteome</keyword>
<dbReference type="Gene3D" id="1.10.8.60">
    <property type="match status" value="2"/>
</dbReference>
<keyword evidence="4" id="KW-0931">ER-Golgi transport</keyword>
<keyword evidence="4" id="KW-0479">Metal-binding</keyword>
<dbReference type="SUPFAM" id="SSF52540">
    <property type="entry name" value="P-loop containing nucleoside triphosphate hydrolases"/>
    <property type="match status" value="1"/>
</dbReference>
<dbReference type="InterPro" id="IPR027417">
    <property type="entry name" value="P-loop_NTPase"/>
</dbReference>
<gene>
    <name evidence="7" type="ORF">ALC62_03798</name>
</gene>
<proteinExistence type="inferred from homology"/>
<dbReference type="GO" id="GO:0006891">
    <property type="term" value="P:intra-Golgi vesicle-mediated transport"/>
    <property type="evidence" value="ECO:0007669"/>
    <property type="project" value="TreeGrafter"/>
</dbReference>
<keyword evidence="4" id="KW-0963">Cytoplasm</keyword>
<dbReference type="Pfam" id="PF00004">
    <property type="entry name" value="AAA"/>
    <property type="match status" value="1"/>
</dbReference>
<dbReference type="GO" id="GO:0046872">
    <property type="term" value="F:metal ion binding"/>
    <property type="evidence" value="ECO:0007669"/>
    <property type="project" value="UniProtKB-UniRule"/>
</dbReference>
<dbReference type="PANTHER" id="PTHR23078:SF3">
    <property type="entry name" value="VESICLE-FUSING ATPASE"/>
    <property type="match status" value="1"/>
</dbReference>
<comment type="cofactor">
    <cofactor evidence="4">
        <name>Mg(2+)</name>
        <dbReference type="ChEBI" id="CHEBI:18420"/>
    </cofactor>
    <text evidence="4">Binds 1 Mg(2+) ion per subunit.</text>
</comment>
<feature type="compositionally biased region" description="Acidic residues" evidence="5">
    <location>
        <begin position="38"/>
        <end position="53"/>
    </location>
</feature>
<dbReference type="AlphaFoldDB" id="A0A151IKX9"/>
<dbReference type="KEGG" id="ccoa:108771828"/>
<dbReference type="GO" id="GO:0016887">
    <property type="term" value="F:ATP hydrolysis activity"/>
    <property type="evidence" value="ECO:0007669"/>
    <property type="project" value="InterPro"/>
</dbReference>
<evidence type="ECO:0000313" key="8">
    <source>
        <dbReference type="Proteomes" id="UP000078542"/>
    </source>
</evidence>
<evidence type="ECO:0000256" key="3">
    <source>
        <dbReference type="ARBA" id="ARBA00022840"/>
    </source>
</evidence>
<dbReference type="GO" id="GO:0043001">
    <property type="term" value="P:Golgi to plasma membrane protein transport"/>
    <property type="evidence" value="ECO:0007669"/>
    <property type="project" value="TreeGrafter"/>
</dbReference>
<keyword evidence="4" id="KW-0653">Protein transport</keyword>
<comment type="catalytic activity">
    <reaction evidence="4">
        <text>ATP + H2O = ADP + phosphate + H(+)</text>
        <dbReference type="Rhea" id="RHEA:13065"/>
        <dbReference type="ChEBI" id="CHEBI:15377"/>
        <dbReference type="ChEBI" id="CHEBI:15378"/>
        <dbReference type="ChEBI" id="CHEBI:30616"/>
        <dbReference type="ChEBI" id="CHEBI:43474"/>
        <dbReference type="ChEBI" id="CHEBI:456216"/>
        <dbReference type="EC" id="3.6.4.6"/>
    </reaction>
</comment>
<dbReference type="InterPro" id="IPR003959">
    <property type="entry name" value="ATPase_AAA_core"/>
</dbReference>
<comment type="function">
    <text evidence="4">Required for vesicle-mediated transport. Catalyzes the fusion of transport vesicles within the Golgi cisternae. Is also required for transport from the endoplasmic reticulum to the Golgi stack. Seems to function as a fusion protein required for the delivery of cargo proteins to all compartments of the Golgi stack independent of vesicle origin.</text>
</comment>
<dbReference type="PANTHER" id="PTHR23078">
    <property type="entry name" value="VESICULAR-FUSION PROTEIN NSF"/>
    <property type="match status" value="1"/>
</dbReference>
<dbReference type="GO" id="GO:0005795">
    <property type="term" value="C:Golgi stack"/>
    <property type="evidence" value="ECO:0007669"/>
    <property type="project" value="TreeGrafter"/>
</dbReference>
<evidence type="ECO:0000256" key="1">
    <source>
        <dbReference type="ARBA" id="ARBA00006914"/>
    </source>
</evidence>
<keyword evidence="2 4" id="KW-0547">Nucleotide-binding</keyword>
<dbReference type="InterPro" id="IPR003593">
    <property type="entry name" value="AAA+_ATPase"/>
</dbReference>
<dbReference type="EC" id="3.6.4.6" evidence="4"/>
<keyword evidence="4" id="KW-0378">Hydrolase</keyword>
<evidence type="ECO:0000313" key="7">
    <source>
        <dbReference type="EMBL" id="KYN05275.1"/>
    </source>
</evidence>
<reference evidence="7 8" key="1">
    <citation type="submission" date="2016-03" db="EMBL/GenBank/DDBJ databases">
        <title>Cyphomyrmex costatus WGS genome.</title>
        <authorList>
            <person name="Nygaard S."/>
            <person name="Hu H."/>
            <person name="Boomsma J."/>
            <person name="Zhang G."/>
        </authorList>
    </citation>
    <scope>NUCLEOTIDE SEQUENCE [LARGE SCALE GENOMIC DNA]</scope>
    <source>
        <strain evidence="7">MS0001</strain>
        <tissue evidence="7">Whole body</tissue>
    </source>
</reference>
<feature type="domain" description="AAA+ ATPase" evidence="6">
    <location>
        <begin position="194"/>
        <end position="343"/>
    </location>
</feature>